<gene>
    <name evidence="8" type="ORF">SAMN06296028_11143</name>
</gene>
<evidence type="ECO:0000256" key="6">
    <source>
        <dbReference type="SAM" id="MobiDB-lite"/>
    </source>
</evidence>
<evidence type="ECO:0000313" key="8">
    <source>
        <dbReference type="EMBL" id="SMF14379.1"/>
    </source>
</evidence>
<keyword evidence="3" id="KW-0472">Membrane</keyword>
<evidence type="ECO:0000313" key="9">
    <source>
        <dbReference type="Proteomes" id="UP000192929"/>
    </source>
</evidence>
<dbReference type="PROSITE" id="PS51257">
    <property type="entry name" value="PROKAR_LIPOPROTEIN"/>
    <property type="match status" value="1"/>
</dbReference>
<evidence type="ECO:0000256" key="7">
    <source>
        <dbReference type="SAM" id="SignalP"/>
    </source>
</evidence>
<reference evidence="9" key="1">
    <citation type="submission" date="2017-04" db="EMBL/GenBank/DDBJ databases">
        <authorList>
            <person name="Varghese N."/>
            <person name="Submissions S."/>
        </authorList>
    </citation>
    <scope>NUCLEOTIDE SEQUENCE [LARGE SCALE GENOMIC DNA]</scope>
    <source>
        <strain evidence="9">NIO-1021</strain>
    </source>
</reference>
<keyword evidence="1" id="KW-1003">Cell membrane</keyword>
<evidence type="ECO:0000256" key="2">
    <source>
        <dbReference type="ARBA" id="ARBA00022729"/>
    </source>
</evidence>
<dbReference type="Pfam" id="PF14041">
    <property type="entry name" value="Lipoprotein_21"/>
    <property type="match status" value="1"/>
</dbReference>
<proteinExistence type="predicted"/>
<feature type="compositionally biased region" description="Low complexity" evidence="6">
    <location>
        <begin position="90"/>
        <end position="114"/>
    </location>
</feature>
<dbReference type="EMBL" id="FXAC01000011">
    <property type="protein sequence ID" value="SMF14379.1"/>
    <property type="molecule type" value="Genomic_DNA"/>
</dbReference>
<feature type="chain" id="PRO_5012733485" evidence="7">
    <location>
        <begin position="30"/>
        <end position="252"/>
    </location>
</feature>
<dbReference type="RefSeq" id="WP_085107109.1">
    <property type="nucleotide sequence ID" value="NZ_FXAC01000011.1"/>
</dbReference>
<keyword evidence="2 7" id="KW-0732">Signal</keyword>
<evidence type="ECO:0000256" key="3">
    <source>
        <dbReference type="ARBA" id="ARBA00023136"/>
    </source>
</evidence>
<keyword evidence="4" id="KW-0564">Palmitate</keyword>
<feature type="signal peptide" evidence="7">
    <location>
        <begin position="1"/>
        <end position="29"/>
    </location>
</feature>
<accession>A0A1X7DF53</accession>
<evidence type="ECO:0000256" key="1">
    <source>
        <dbReference type="ARBA" id="ARBA00022475"/>
    </source>
</evidence>
<sequence>MHRTRTVTAAAALLVLSLGGLTGCSSSPAEQPQSMATSSEIANGPTSGIRSQAASPQAGTDAAATGQATAAAPVSSPAAQPKSHMTASDTPAPGSQSPAATTAASSATPEPSGSCANTSAEQAVNENIDKVGPAFPRGNVPDAEWVAIDTETYDPCADLSWVTLTIRRGTASSPSQQMLFHDGEYLGTTTKEGIAFSPATVRLSDSAIQVTYRWAKEGESNAGASGRAVSTYSWNPNTESVDHAGEWPPGIG</sequence>
<keyword evidence="5 8" id="KW-0449">Lipoprotein</keyword>
<dbReference type="Proteomes" id="UP000192929">
    <property type="component" value="Unassembled WGS sequence"/>
</dbReference>
<feature type="region of interest" description="Disordered" evidence="6">
    <location>
        <begin position="24"/>
        <end position="120"/>
    </location>
</feature>
<feature type="compositionally biased region" description="Low complexity" evidence="6">
    <location>
        <begin position="57"/>
        <end position="83"/>
    </location>
</feature>
<name>A0A1X7DF53_9MICC</name>
<dbReference type="InterPro" id="IPR025971">
    <property type="entry name" value="LppP/LprE"/>
</dbReference>
<evidence type="ECO:0000256" key="4">
    <source>
        <dbReference type="ARBA" id="ARBA00023139"/>
    </source>
</evidence>
<dbReference type="AlphaFoldDB" id="A0A1X7DF53"/>
<keyword evidence="9" id="KW-1185">Reference proteome</keyword>
<protein>
    <submittedName>
        <fullName evidence="8">LppP/LprE lipoprotein</fullName>
    </submittedName>
</protein>
<organism evidence="8 9">
    <name type="scientific">Kocuria marina subsp. indica</name>
    <dbReference type="NCBI Taxonomy" id="1049583"/>
    <lineage>
        <taxon>Bacteria</taxon>
        <taxon>Bacillati</taxon>
        <taxon>Actinomycetota</taxon>
        <taxon>Actinomycetes</taxon>
        <taxon>Micrococcales</taxon>
        <taxon>Micrococcaceae</taxon>
        <taxon>Kocuria</taxon>
    </lineage>
</organism>
<evidence type="ECO:0000256" key="5">
    <source>
        <dbReference type="ARBA" id="ARBA00023288"/>
    </source>
</evidence>
<feature type="compositionally biased region" description="Polar residues" evidence="6">
    <location>
        <begin position="28"/>
        <end position="55"/>
    </location>
</feature>